<dbReference type="SMART" id="SM00174">
    <property type="entry name" value="RHO"/>
    <property type="match status" value="1"/>
</dbReference>
<dbReference type="NCBIfam" id="TIGR00231">
    <property type="entry name" value="small_GTP"/>
    <property type="match status" value="1"/>
</dbReference>
<comment type="subcellular location">
    <subcellularLocation>
        <location evidence="1">Cell membrane</location>
        <topology evidence="1">Lipid-anchor</topology>
        <orientation evidence="1">Cytoplasmic side</orientation>
    </subcellularLocation>
</comment>
<dbReference type="GO" id="GO:0007165">
    <property type="term" value="P:signal transduction"/>
    <property type="evidence" value="ECO:0007669"/>
    <property type="project" value="InterPro"/>
</dbReference>
<proteinExistence type="predicted"/>
<evidence type="ECO:0000256" key="2">
    <source>
        <dbReference type="ARBA" id="ARBA00022741"/>
    </source>
</evidence>
<evidence type="ECO:0000313" key="4">
    <source>
        <dbReference type="EMBL" id="KAJ3575023.1"/>
    </source>
</evidence>
<dbReference type="AlphaFoldDB" id="A0AAD5YZP5"/>
<dbReference type="PANTHER" id="PTHR24070">
    <property type="entry name" value="RAS, DI-RAS, AND RHEB FAMILY MEMBERS OF SMALL GTPASE SUPERFAMILY"/>
    <property type="match status" value="1"/>
</dbReference>
<dbReference type="SMART" id="SM00176">
    <property type="entry name" value="RAN"/>
    <property type="match status" value="1"/>
</dbReference>
<dbReference type="PROSITE" id="PS51421">
    <property type="entry name" value="RAS"/>
    <property type="match status" value="1"/>
</dbReference>
<dbReference type="SMART" id="SM00173">
    <property type="entry name" value="RAS"/>
    <property type="match status" value="1"/>
</dbReference>
<evidence type="ECO:0000256" key="1">
    <source>
        <dbReference type="ARBA" id="ARBA00004342"/>
    </source>
</evidence>
<dbReference type="SMART" id="SM00175">
    <property type="entry name" value="RAB"/>
    <property type="match status" value="1"/>
</dbReference>
<dbReference type="GO" id="GO:0005886">
    <property type="term" value="C:plasma membrane"/>
    <property type="evidence" value="ECO:0007669"/>
    <property type="project" value="UniProtKB-SubCell"/>
</dbReference>
<evidence type="ECO:0000256" key="3">
    <source>
        <dbReference type="ARBA" id="ARBA00023134"/>
    </source>
</evidence>
<dbReference type="Proteomes" id="UP001213000">
    <property type="component" value="Unassembled WGS sequence"/>
</dbReference>
<evidence type="ECO:0000313" key="5">
    <source>
        <dbReference type="Proteomes" id="UP001213000"/>
    </source>
</evidence>
<name>A0AAD5YZP5_9AGAR</name>
<protein>
    <submittedName>
        <fullName evidence="4">Uncharacterized protein</fullName>
    </submittedName>
</protein>
<dbReference type="Gene3D" id="3.40.50.300">
    <property type="entry name" value="P-loop containing nucleotide triphosphate hydrolases"/>
    <property type="match status" value="1"/>
</dbReference>
<dbReference type="GO" id="GO:0003924">
    <property type="term" value="F:GTPase activity"/>
    <property type="evidence" value="ECO:0007669"/>
    <property type="project" value="InterPro"/>
</dbReference>
<accession>A0AAD5YZP5</accession>
<keyword evidence="2" id="KW-0547">Nucleotide-binding</keyword>
<dbReference type="InterPro" id="IPR001806">
    <property type="entry name" value="Small_GTPase"/>
</dbReference>
<dbReference type="PROSITE" id="PS51419">
    <property type="entry name" value="RAB"/>
    <property type="match status" value="1"/>
</dbReference>
<dbReference type="SUPFAM" id="SSF52540">
    <property type="entry name" value="P-loop containing nucleoside triphosphate hydrolases"/>
    <property type="match status" value="1"/>
</dbReference>
<dbReference type="EMBL" id="JANIEX010000050">
    <property type="protein sequence ID" value="KAJ3575023.1"/>
    <property type="molecule type" value="Genomic_DNA"/>
</dbReference>
<gene>
    <name evidence="4" type="ORF">NP233_g1366</name>
</gene>
<sequence length="302" mass="35210">MNVSRGTHDTDMKKDGDNMDYWRIILLGDCVGKTALIERDWNPTIEEIYQKELMVDSCASFIEIIDTSGAEEYTSFREQWSRKAQGFIFVYSITSRNSFEQVPEYYRSMRRVIGDVDVPFILVGNKSDLKYDRQVSWNEGAALSDHLGCVFFEASAKSGENIDLIFFNLIRGLRGSALVIPEKARIHRENARVMRLQNEIDYIYSELRKTAYGQTVQAMFHKASNEQSQILEPLLAQADSEDLKPEEKEKLEEMIREEYILCLREFRGYFAEVKAMGIKVGPYIREFYGLPEPTKRKRFRFF</sequence>
<reference evidence="4" key="1">
    <citation type="submission" date="2022-07" db="EMBL/GenBank/DDBJ databases">
        <title>Genome Sequence of Leucocoprinus birnbaumii.</title>
        <authorList>
            <person name="Buettner E."/>
        </authorList>
    </citation>
    <scope>NUCLEOTIDE SEQUENCE</scope>
    <source>
        <strain evidence="4">VT141</strain>
    </source>
</reference>
<keyword evidence="5" id="KW-1185">Reference proteome</keyword>
<dbReference type="InterPro" id="IPR027417">
    <property type="entry name" value="P-loop_NTPase"/>
</dbReference>
<dbReference type="Pfam" id="PF00071">
    <property type="entry name" value="Ras"/>
    <property type="match status" value="1"/>
</dbReference>
<comment type="caution">
    <text evidence="4">The sequence shown here is derived from an EMBL/GenBank/DDBJ whole genome shotgun (WGS) entry which is preliminary data.</text>
</comment>
<organism evidence="4 5">
    <name type="scientific">Leucocoprinus birnbaumii</name>
    <dbReference type="NCBI Taxonomy" id="56174"/>
    <lineage>
        <taxon>Eukaryota</taxon>
        <taxon>Fungi</taxon>
        <taxon>Dikarya</taxon>
        <taxon>Basidiomycota</taxon>
        <taxon>Agaricomycotina</taxon>
        <taxon>Agaricomycetes</taxon>
        <taxon>Agaricomycetidae</taxon>
        <taxon>Agaricales</taxon>
        <taxon>Agaricineae</taxon>
        <taxon>Agaricaceae</taxon>
        <taxon>Leucocoprinus</taxon>
    </lineage>
</organism>
<dbReference type="PRINTS" id="PR00449">
    <property type="entry name" value="RASTRNSFRMNG"/>
</dbReference>
<dbReference type="GO" id="GO:0005525">
    <property type="term" value="F:GTP binding"/>
    <property type="evidence" value="ECO:0007669"/>
    <property type="project" value="UniProtKB-KW"/>
</dbReference>
<dbReference type="InterPro" id="IPR020849">
    <property type="entry name" value="Small_GTPase_Ras-type"/>
</dbReference>
<keyword evidence="3" id="KW-0342">GTP-binding</keyword>
<dbReference type="InterPro" id="IPR005225">
    <property type="entry name" value="Small_GTP-bd"/>
</dbReference>